<feature type="transmembrane region" description="Helical" evidence="1">
    <location>
        <begin position="20"/>
        <end position="44"/>
    </location>
</feature>
<sequence>MRTDDWDPDRMMGGSSGMYGGGLVMLLLVLLLVGLAAAVAVWAVRATQRDPQQAHPGATTVPTLLAGAASPRDLLDQRLARGEITPEEYGTTRRLLDS</sequence>
<protein>
    <submittedName>
        <fullName evidence="2">SHOCT domain-containing protein</fullName>
    </submittedName>
</protein>
<evidence type="ECO:0000256" key="1">
    <source>
        <dbReference type="SAM" id="Phobius"/>
    </source>
</evidence>
<comment type="caution">
    <text evidence="2">The sequence shown here is derived from an EMBL/GenBank/DDBJ whole genome shotgun (WGS) entry which is preliminary data.</text>
</comment>
<keyword evidence="1" id="KW-0472">Membrane</keyword>
<keyword evidence="1" id="KW-1133">Transmembrane helix</keyword>
<dbReference type="AlphaFoldDB" id="A0A7X0RLX3"/>
<dbReference type="Proteomes" id="UP000523955">
    <property type="component" value="Unassembled WGS sequence"/>
</dbReference>
<evidence type="ECO:0000313" key="3">
    <source>
        <dbReference type="Proteomes" id="UP000523955"/>
    </source>
</evidence>
<accession>A0A7X0RLX3</accession>
<keyword evidence="1" id="KW-0812">Transmembrane</keyword>
<dbReference type="EMBL" id="JACKXE010000001">
    <property type="protein sequence ID" value="MBB6629408.1"/>
    <property type="molecule type" value="Genomic_DNA"/>
</dbReference>
<dbReference type="RefSeq" id="WP_185254370.1">
    <property type="nucleotide sequence ID" value="NZ_JACKXE010000001.1"/>
</dbReference>
<gene>
    <name evidence="2" type="ORF">H5V45_18935</name>
</gene>
<organism evidence="2 3">
    <name type="scientific">Nocardioides luti</name>
    <dbReference type="NCBI Taxonomy" id="2761101"/>
    <lineage>
        <taxon>Bacteria</taxon>
        <taxon>Bacillati</taxon>
        <taxon>Actinomycetota</taxon>
        <taxon>Actinomycetes</taxon>
        <taxon>Propionibacteriales</taxon>
        <taxon>Nocardioidaceae</taxon>
        <taxon>Nocardioides</taxon>
    </lineage>
</organism>
<proteinExistence type="predicted"/>
<name>A0A7X0RLX3_9ACTN</name>
<reference evidence="2 3" key="1">
    <citation type="submission" date="2020-08" db="EMBL/GenBank/DDBJ databases">
        <authorList>
            <person name="Seo M.-J."/>
        </authorList>
    </citation>
    <scope>NUCLEOTIDE SEQUENCE [LARGE SCALE GENOMIC DNA]</scope>
    <source>
        <strain evidence="2 3">KIGAM211</strain>
    </source>
</reference>
<keyword evidence="3" id="KW-1185">Reference proteome</keyword>
<evidence type="ECO:0000313" key="2">
    <source>
        <dbReference type="EMBL" id="MBB6629408.1"/>
    </source>
</evidence>